<feature type="compositionally biased region" description="Low complexity" evidence="1">
    <location>
        <begin position="389"/>
        <end position="402"/>
    </location>
</feature>
<dbReference type="OrthoDB" id="194139at2759"/>
<proteinExistence type="predicted"/>
<feature type="region of interest" description="Disordered" evidence="1">
    <location>
        <begin position="489"/>
        <end position="555"/>
    </location>
</feature>
<dbReference type="RefSeq" id="XP_033394728.1">
    <property type="nucleotide sequence ID" value="XM_033540944.1"/>
</dbReference>
<organism evidence="2 3">
    <name type="scientific">Aplosporella prunicola CBS 121167</name>
    <dbReference type="NCBI Taxonomy" id="1176127"/>
    <lineage>
        <taxon>Eukaryota</taxon>
        <taxon>Fungi</taxon>
        <taxon>Dikarya</taxon>
        <taxon>Ascomycota</taxon>
        <taxon>Pezizomycotina</taxon>
        <taxon>Dothideomycetes</taxon>
        <taxon>Dothideomycetes incertae sedis</taxon>
        <taxon>Botryosphaeriales</taxon>
        <taxon>Aplosporellaceae</taxon>
        <taxon>Aplosporella</taxon>
    </lineage>
</organism>
<feature type="region of interest" description="Disordered" evidence="1">
    <location>
        <begin position="178"/>
        <end position="211"/>
    </location>
</feature>
<feature type="compositionally biased region" description="Polar residues" evidence="1">
    <location>
        <begin position="326"/>
        <end position="345"/>
    </location>
</feature>
<feature type="region of interest" description="Disordered" evidence="1">
    <location>
        <begin position="1031"/>
        <end position="1083"/>
    </location>
</feature>
<evidence type="ECO:0000313" key="2">
    <source>
        <dbReference type="EMBL" id="KAF2139015.1"/>
    </source>
</evidence>
<feature type="compositionally biased region" description="Basic and acidic residues" evidence="1">
    <location>
        <begin position="814"/>
        <end position="833"/>
    </location>
</feature>
<dbReference type="EMBL" id="ML995494">
    <property type="protein sequence ID" value="KAF2139015.1"/>
    <property type="molecule type" value="Genomic_DNA"/>
</dbReference>
<feature type="region of interest" description="Disordered" evidence="1">
    <location>
        <begin position="721"/>
        <end position="741"/>
    </location>
</feature>
<dbReference type="GeneID" id="54298440"/>
<feature type="compositionally biased region" description="Polar residues" evidence="1">
    <location>
        <begin position="71"/>
        <end position="82"/>
    </location>
</feature>
<protein>
    <submittedName>
        <fullName evidence="2">Uncharacterized protein</fullName>
    </submittedName>
</protein>
<feature type="region of interest" description="Disordered" evidence="1">
    <location>
        <begin position="1"/>
        <end position="33"/>
    </location>
</feature>
<feature type="compositionally biased region" description="Basic and acidic residues" evidence="1">
    <location>
        <begin position="375"/>
        <end position="385"/>
    </location>
</feature>
<feature type="compositionally biased region" description="Basic and acidic residues" evidence="1">
    <location>
        <begin position="178"/>
        <end position="189"/>
    </location>
</feature>
<feature type="region of interest" description="Disordered" evidence="1">
    <location>
        <begin position="782"/>
        <end position="908"/>
    </location>
</feature>
<dbReference type="Proteomes" id="UP000799438">
    <property type="component" value="Unassembled WGS sequence"/>
</dbReference>
<feature type="region of interest" description="Disordered" evidence="1">
    <location>
        <begin position="582"/>
        <end position="602"/>
    </location>
</feature>
<feature type="region of interest" description="Disordered" evidence="1">
    <location>
        <begin position="62"/>
        <end position="155"/>
    </location>
</feature>
<dbReference type="AlphaFoldDB" id="A0A6A6B707"/>
<feature type="region of interest" description="Disordered" evidence="1">
    <location>
        <begin position="676"/>
        <end position="708"/>
    </location>
</feature>
<name>A0A6A6B707_9PEZI</name>
<feature type="compositionally biased region" description="Basic and acidic residues" evidence="1">
    <location>
        <begin position="85"/>
        <end position="95"/>
    </location>
</feature>
<feature type="compositionally biased region" description="Basic and acidic residues" evidence="1">
    <location>
        <begin position="880"/>
        <end position="890"/>
    </location>
</feature>
<evidence type="ECO:0000256" key="1">
    <source>
        <dbReference type="SAM" id="MobiDB-lite"/>
    </source>
</evidence>
<gene>
    <name evidence="2" type="ORF">K452DRAFT_290108</name>
</gene>
<keyword evidence="3" id="KW-1185">Reference proteome</keyword>
<feature type="compositionally biased region" description="Polar residues" evidence="1">
    <location>
        <begin position="502"/>
        <end position="512"/>
    </location>
</feature>
<sequence>MLSRASSDAGTRLRHAKSTSSVQSRVRSGKVEPLDPFVAREHAMAAAVSAYERAHAIERAASQRRLELQRQRTNASKKSQGSHFPPRESSARHSGENNCYKRRASPTSQKVGHERYPKRPVDIPTPRTSVNESGRPLMPSAPAPSTQLTPARKEVRKSRSLYSSWSLGFGQHTSLEIDRQASQSIKERPVPGTLTLSSPLGSARTQSSKGNPAEIAAARDKFLQEFQQRSKLRGRPSFIMQSFKKRQDKNQVSAAAAFEDTPPSVPVAKTNVSAPRVLSKPEERSRSISNSFKKRIKRVFRKDSDPKSTNTLPVQQVDATRLYFGNPNSMTATNVPVSQRIPTPASNSLNLVHSRRSSHRSQPSGASQGNSRASSGDHSEGDLSKSRVTSWTNSSTTGSTVTRDAKRLTIIPEDSGTQSGSKRESEGPSSSLRRKASSILHHAPFKKPLHPSPSDAAKGVDSFDVFSALKSRLEKAGLDSDLEVRLLDPEAVPQERTGRDTLPSQRVGSVTSKLRRGTRATIRPVTPEPDRLPRTAKGRSTPHTHGGFSEHLEHSHGRAIKREGSPESEELCLHLPRIRLQRSPKSPVPTTRQMATRKGKEDTRWRMPLEQGTSEISSTNLRGTMVGVNPYELTPLDKLSAPLKAVVTPERTSSRRNFEQQSNMFISTRTTLTDVPLSPSIYSRNSNGESPVRKESHGSNTGSEGRLAGTAVIISSRPVKSYVLGSPPKPKTGATSTHSSKDWKAWLSKEVSELSLVQQANFTISDEFPVKPRGHYREHAQIVDGEDVEIGGDGSGKVSVSHTKPGKANMDGSKQTERPSSRMEERPSSRMNERYPMVQTGRNTSEHSHGSARSLKSARSTEGTKSLAASSLATAPRSASRRDPSPREGNVHSARSLLPGRPLNRPQSLQTMNLRNTNSSIRSNSSFAQYITTAEETGFQGAGPGPTLTTPATTTPPVSHPIRYRIGTINTGTYRPRSAFDLRNQYTPRTSTLQKAPGNGSDRAFSITRKPVTGPALEGETLQMILQGPYSPPKLSPSLERLSQVPPLGRKENTPTPTSTRLWLAEEKEGESPARSLDTPTGGQLLAERWLSARQRGEMLAKTERGASEDPAFL</sequence>
<feature type="compositionally biased region" description="Polar residues" evidence="1">
    <location>
        <begin position="680"/>
        <end position="689"/>
    </location>
</feature>
<feature type="compositionally biased region" description="Basic and acidic residues" evidence="1">
    <location>
        <begin position="111"/>
        <end position="121"/>
    </location>
</feature>
<reference evidence="2" key="1">
    <citation type="journal article" date="2020" name="Stud. Mycol.">
        <title>101 Dothideomycetes genomes: a test case for predicting lifestyles and emergence of pathogens.</title>
        <authorList>
            <person name="Haridas S."/>
            <person name="Albert R."/>
            <person name="Binder M."/>
            <person name="Bloem J."/>
            <person name="Labutti K."/>
            <person name="Salamov A."/>
            <person name="Andreopoulos B."/>
            <person name="Baker S."/>
            <person name="Barry K."/>
            <person name="Bills G."/>
            <person name="Bluhm B."/>
            <person name="Cannon C."/>
            <person name="Castanera R."/>
            <person name="Culley D."/>
            <person name="Daum C."/>
            <person name="Ezra D."/>
            <person name="Gonzalez J."/>
            <person name="Henrissat B."/>
            <person name="Kuo A."/>
            <person name="Liang C."/>
            <person name="Lipzen A."/>
            <person name="Lutzoni F."/>
            <person name="Magnuson J."/>
            <person name="Mondo S."/>
            <person name="Nolan M."/>
            <person name="Ohm R."/>
            <person name="Pangilinan J."/>
            <person name="Park H.-J."/>
            <person name="Ramirez L."/>
            <person name="Alfaro M."/>
            <person name="Sun H."/>
            <person name="Tritt A."/>
            <person name="Yoshinaga Y."/>
            <person name="Zwiers L.-H."/>
            <person name="Turgeon B."/>
            <person name="Goodwin S."/>
            <person name="Spatafora J."/>
            <person name="Crous P."/>
            <person name="Grigoriev I."/>
        </authorList>
    </citation>
    <scope>NUCLEOTIDE SEQUENCE</scope>
    <source>
        <strain evidence="2">CBS 121167</strain>
    </source>
</reference>
<feature type="compositionally biased region" description="Polar residues" evidence="1">
    <location>
        <begin position="194"/>
        <end position="210"/>
    </location>
</feature>
<evidence type="ECO:0000313" key="3">
    <source>
        <dbReference type="Proteomes" id="UP000799438"/>
    </source>
</evidence>
<feature type="compositionally biased region" description="Low complexity" evidence="1">
    <location>
        <begin position="866"/>
        <end position="878"/>
    </location>
</feature>
<feature type="region of interest" description="Disordered" evidence="1">
    <location>
        <begin position="325"/>
        <end position="435"/>
    </location>
</feature>
<accession>A0A6A6B707</accession>
<feature type="compositionally biased region" description="Polar residues" evidence="1">
    <location>
        <begin position="362"/>
        <end position="374"/>
    </location>
</feature>